<dbReference type="InterPro" id="IPR036237">
    <property type="entry name" value="Xyl_isomerase-like_sf"/>
</dbReference>
<evidence type="ECO:0000313" key="3">
    <source>
        <dbReference type="Proteomes" id="UP001595921"/>
    </source>
</evidence>
<dbReference type="Gene3D" id="3.20.20.150">
    <property type="entry name" value="Divalent-metal-dependent TIM barrel enzymes"/>
    <property type="match status" value="1"/>
</dbReference>
<dbReference type="AlphaFoldDB" id="A0ABD5PGN6"/>
<dbReference type="Pfam" id="PF01261">
    <property type="entry name" value="AP_endonuc_2"/>
    <property type="match status" value="1"/>
</dbReference>
<dbReference type="EMBL" id="JBHSDS010000010">
    <property type="protein sequence ID" value="MFC4360024.1"/>
    <property type="molecule type" value="Genomic_DNA"/>
</dbReference>
<comment type="caution">
    <text evidence="2">The sequence shown here is derived from an EMBL/GenBank/DDBJ whole genome shotgun (WGS) entry which is preliminary data.</text>
</comment>
<dbReference type="InterPro" id="IPR050312">
    <property type="entry name" value="IolE/XylAMocC-like"/>
</dbReference>
<evidence type="ECO:0000313" key="2">
    <source>
        <dbReference type="EMBL" id="MFC4360024.1"/>
    </source>
</evidence>
<dbReference type="GO" id="GO:0016853">
    <property type="term" value="F:isomerase activity"/>
    <property type="evidence" value="ECO:0007669"/>
    <property type="project" value="UniProtKB-KW"/>
</dbReference>
<accession>A0ABD5PGN6</accession>
<feature type="domain" description="Xylose isomerase-like TIM barrel" evidence="1">
    <location>
        <begin position="22"/>
        <end position="250"/>
    </location>
</feature>
<evidence type="ECO:0000259" key="1">
    <source>
        <dbReference type="Pfam" id="PF01261"/>
    </source>
</evidence>
<gene>
    <name evidence="2" type="ORF">ACFO0N_18910</name>
</gene>
<sequence>MNPNVRTGFVTQQGMAFDEAVEAADHFGFDFVELMLDGAGARSRLDPASVRNAVDAVNTDRPAGRALSVLAHLPFGGFDLGSPHERVREGTVRELEAYLDLAADIGVEKAVVHPDSHAWGAAWDRSTVREGVVESVRTLDAYAADRDVELCAENVPYSVFRTHEFDRLLADTEVSMTLDTGHARMDGRDSGGIASFVADHGERISHVHLNDTRGSKDEHLPFGAGTIDFEQVFEAFPAEWDGTLSLEVYTLNYDYVGTSKERLDELL</sequence>
<dbReference type="RefSeq" id="WP_267623279.1">
    <property type="nucleotide sequence ID" value="NZ_JAODIW010000008.1"/>
</dbReference>
<dbReference type="PANTHER" id="PTHR12110">
    <property type="entry name" value="HYDROXYPYRUVATE ISOMERASE"/>
    <property type="match status" value="1"/>
</dbReference>
<dbReference type="InterPro" id="IPR013022">
    <property type="entry name" value="Xyl_isomerase-like_TIM-brl"/>
</dbReference>
<protein>
    <submittedName>
        <fullName evidence="2">Sugar phosphate isomerase/epimerase family protein</fullName>
    </submittedName>
</protein>
<proteinExistence type="predicted"/>
<keyword evidence="3" id="KW-1185">Reference proteome</keyword>
<dbReference type="SUPFAM" id="SSF51658">
    <property type="entry name" value="Xylose isomerase-like"/>
    <property type="match status" value="1"/>
</dbReference>
<name>A0ABD5PGN6_9EURY</name>
<dbReference type="PANTHER" id="PTHR12110:SF21">
    <property type="entry name" value="XYLOSE ISOMERASE-LIKE TIM BARREL DOMAIN-CONTAINING PROTEIN"/>
    <property type="match status" value="1"/>
</dbReference>
<reference evidence="2 3" key="1">
    <citation type="journal article" date="2019" name="Int. J. Syst. Evol. Microbiol.">
        <title>The Global Catalogue of Microorganisms (GCM) 10K type strain sequencing project: providing services to taxonomists for standard genome sequencing and annotation.</title>
        <authorList>
            <consortium name="The Broad Institute Genomics Platform"/>
            <consortium name="The Broad Institute Genome Sequencing Center for Infectious Disease"/>
            <person name="Wu L."/>
            <person name="Ma J."/>
        </authorList>
    </citation>
    <scope>NUCLEOTIDE SEQUENCE [LARGE SCALE GENOMIC DNA]</scope>
    <source>
        <strain evidence="2 3">CGMCC 1.12553</strain>
    </source>
</reference>
<keyword evidence="2" id="KW-0413">Isomerase</keyword>
<organism evidence="2 3">
    <name type="scientific">Halobium salinum</name>
    <dbReference type="NCBI Taxonomy" id="1364940"/>
    <lineage>
        <taxon>Archaea</taxon>
        <taxon>Methanobacteriati</taxon>
        <taxon>Methanobacteriota</taxon>
        <taxon>Stenosarchaea group</taxon>
        <taxon>Halobacteria</taxon>
        <taxon>Halobacteriales</taxon>
        <taxon>Haloferacaceae</taxon>
        <taxon>Halobium</taxon>
    </lineage>
</organism>
<dbReference type="Proteomes" id="UP001595921">
    <property type="component" value="Unassembled WGS sequence"/>
</dbReference>